<evidence type="ECO:0000313" key="2">
    <source>
        <dbReference type="Proteomes" id="UP001162060"/>
    </source>
</evidence>
<proteinExistence type="predicted"/>
<dbReference type="Proteomes" id="UP001162060">
    <property type="component" value="Unassembled WGS sequence"/>
</dbReference>
<sequence>MLMQWKRLCRLLKKLRKKWLPSRGLKRWALTNSAVTGRKWTGDVVAYCSCCVSITSSCKDSEGSNKAGYIEDVIQEALSSLDVSTPAKEMKKRGLVSQGNTCFQNVIMQSVLACPPFLNLFVEISTACPPTTSM</sequence>
<dbReference type="EMBL" id="CAKLBY020000116">
    <property type="protein sequence ID" value="CAK7927824.1"/>
    <property type="molecule type" value="Genomic_DNA"/>
</dbReference>
<organism evidence="1 2">
    <name type="scientific">Peronospora matthiolae</name>
    <dbReference type="NCBI Taxonomy" id="2874970"/>
    <lineage>
        <taxon>Eukaryota</taxon>
        <taxon>Sar</taxon>
        <taxon>Stramenopiles</taxon>
        <taxon>Oomycota</taxon>
        <taxon>Peronosporomycetes</taxon>
        <taxon>Peronosporales</taxon>
        <taxon>Peronosporaceae</taxon>
        <taxon>Peronospora</taxon>
    </lineage>
</organism>
<gene>
    <name evidence="1" type="ORF">PM001_LOCUS12974</name>
</gene>
<dbReference type="SUPFAM" id="SSF54001">
    <property type="entry name" value="Cysteine proteinases"/>
    <property type="match status" value="1"/>
</dbReference>
<accession>A0AAV1U3M3</accession>
<dbReference type="Gene3D" id="3.90.70.10">
    <property type="entry name" value="Cysteine proteinases"/>
    <property type="match status" value="1"/>
</dbReference>
<dbReference type="InterPro" id="IPR038765">
    <property type="entry name" value="Papain-like_cys_pep_sf"/>
</dbReference>
<reference evidence="1" key="1">
    <citation type="submission" date="2024-01" db="EMBL/GenBank/DDBJ databases">
        <authorList>
            <person name="Webb A."/>
        </authorList>
    </citation>
    <scope>NUCLEOTIDE SEQUENCE</scope>
    <source>
        <strain evidence="1">Pm1</strain>
    </source>
</reference>
<dbReference type="AlphaFoldDB" id="A0AAV1U3M3"/>
<evidence type="ECO:0000313" key="1">
    <source>
        <dbReference type="EMBL" id="CAK7927824.1"/>
    </source>
</evidence>
<comment type="caution">
    <text evidence="1">The sequence shown here is derived from an EMBL/GenBank/DDBJ whole genome shotgun (WGS) entry which is preliminary data.</text>
</comment>
<protein>
    <submittedName>
        <fullName evidence="1">Uncharacterized protein</fullName>
    </submittedName>
</protein>
<name>A0AAV1U3M3_9STRA</name>